<comment type="similarity">
    <text evidence="1">Belongs to the sigma-70 factor family. ECF subfamily.</text>
</comment>
<dbReference type="RefSeq" id="WP_239554146.1">
    <property type="nucleotide sequence ID" value="NZ_JAFBCM010000001.1"/>
</dbReference>
<protein>
    <submittedName>
        <fullName evidence="8">RNA polymerase sigma factor</fullName>
    </submittedName>
</protein>
<keyword evidence="5" id="KW-0804">Transcription</keyword>
<proteinExistence type="inferred from homology"/>
<evidence type="ECO:0000256" key="1">
    <source>
        <dbReference type="ARBA" id="ARBA00010641"/>
    </source>
</evidence>
<dbReference type="PANTHER" id="PTHR43133">
    <property type="entry name" value="RNA POLYMERASE ECF-TYPE SIGMA FACTO"/>
    <property type="match status" value="1"/>
</dbReference>
<evidence type="ECO:0000259" key="7">
    <source>
        <dbReference type="Pfam" id="PF08281"/>
    </source>
</evidence>
<keyword evidence="4" id="KW-0238">DNA-binding</keyword>
<dbReference type="SUPFAM" id="SSF88659">
    <property type="entry name" value="Sigma3 and sigma4 domains of RNA polymerase sigma factors"/>
    <property type="match status" value="1"/>
</dbReference>
<keyword evidence="9" id="KW-1185">Reference proteome</keyword>
<evidence type="ECO:0000256" key="5">
    <source>
        <dbReference type="ARBA" id="ARBA00023163"/>
    </source>
</evidence>
<dbReference type="InterPro" id="IPR014284">
    <property type="entry name" value="RNA_pol_sigma-70_dom"/>
</dbReference>
<organism evidence="8 9">
    <name type="scientific">Tenggerimyces flavus</name>
    <dbReference type="NCBI Taxonomy" id="1708749"/>
    <lineage>
        <taxon>Bacteria</taxon>
        <taxon>Bacillati</taxon>
        <taxon>Actinomycetota</taxon>
        <taxon>Actinomycetes</taxon>
        <taxon>Propionibacteriales</taxon>
        <taxon>Nocardioidaceae</taxon>
        <taxon>Tenggerimyces</taxon>
    </lineage>
</organism>
<dbReference type="InterPro" id="IPR036388">
    <property type="entry name" value="WH-like_DNA-bd_sf"/>
</dbReference>
<dbReference type="InterPro" id="IPR013249">
    <property type="entry name" value="RNA_pol_sigma70_r4_t2"/>
</dbReference>
<evidence type="ECO:0000256" key="3">
    <source>
        <dbReference type="ARBA" id="ARBA00023082"/>
    </source>
</evidence>
<keyword evidence="2" id="KW-0805">Transcription regulation</keyword>
<keyword evidence="3" id="KW-0731">Sigma factor</keyword>
<dbReference type="NCBIfam" id="TIGR02937">
    <property type="entry name" value="sigma70-ECF"/>
    <property type="match status" value="1"/>
</dbReference>
<dbReference type="PANTHER" id="PTHR43133:SF8">
    <property type="entry name" value="RNA POLYMERASE SIGMA FACTOR HI_1459-RELATED"/>
    <property type="match status" value="1"/>
</dbReference>
<dbReference type="Pfam" id="PF08281">
    <property type="entry name" value="Sigma70_r4_2"/>
    <property type="match status" value="1"/>
</dbReference>
<accession>A0ABV7YKX7</accession>
<feature type="compositionally biased region" description="Polar residues" evidence="6">
    <location>
        <begin position="1"/>
        <end position="11"/>
    </location>
</feature>
<dbReference type="CDD" id="cd06171">
    <property type="entry name" value="Sigma70_r4"/>
    <property type="match status" value="1"/>
</dbReference>
<comment type="caution">
    <text evidence="8">The sequence shown here is derived from an EMBL/GenBank/DDBJ whole genome shotgun (WGS) entry which is preliminary data.</text>
</comment>
<evidence type="ECO:0000313" key="8">
    <source>
        <dbReference type="EMBL" id="MFC3764725.1"/>
    </source>
</evidence>
<feature type="region of interest" description="Disordered" evidence="6">
    <location>
        <begin position="1"/>
        <end position="23"/>
    </location>
</feature>
<gene>
    <name evidence="8" type="ORF">ACFOUW_28065</name>
</gene>
<evidence type="ECO:0000256" key="2">
    <source>
        <dbReference type="ARBA" id="ARBA00023015"/>
    </source>
</evidence>
<dbReference type="Proteomes" id="UP001595699">
    <property type="component" value="Unassembled WGS sequence"/>
</dbReference>
<name>A0ABV7YKX7_9ACTN</name>
<evidence type="ECO:0000256" key="4">
    <source>
        <dbReference type="ARBA" id="ARBA00023125"/>
    </source>
</evidence>
<reference evidence="9" key="1">
    <citation type="journal article" date="2019" name="Int. J. Syst. Evol. Microbiol.">
        <title>The Global Catalogue of Microorganisms (GCM) 10K type strain sequencing project: providing services to taxonomists for standard genome sequencing and annotation.</title>
        <authorList>
            <consortium name="The Broad Institute Genomics Platform"/>
            <consortium name="The Broad Institute Genome Sequencing Center for Infectious Disease"/>
            <person name="Wu L."/>
            <person name="Ma J."/>
        </authorList>
    </citation>
    <scope>NUCLEOTIDE SEQUENCE [LARGE SCALE GENOMIC DNA]</scope>
    <source>
        <strain evidence="9">CGMCC 4.7241</strain>
    </source>
</reference>
<evidence type="ECO:0000256" key="6">
    <source>
        <dbReference type="SAM" id="MobiDB-lite"/>
    </source>
</evidence>
<dbReference type="InterPro" id="IPR039425">
    <property type="entry name" value="RNA_pol_sigma-70-like"/>
</dbReference>
<sequence length="101" mass="11244">MRATGGSSPNAWPTPEQEMLAGETRRQVTLALERLPERQRAVITLRDVQGYTSEEVCAIFEISAANQRVLLHRARAYVRGALETYFATGEAVHQRNGEAES</sequence>
<dbReference type="Gene3D" id="1.10.10.10">
    <property type="entry name" value="Winged helix-like DNA-binding domain superfamily/Winged helix DNA-binding domain"/>
    <property type="match status" value="1"/>
</dbReference>
<dbReference type="EMBL" id="JBHRZH010000032">
    <property type="protein sequence ID" value="MFC3764725.1"/>
    <property type="molecule type" value="Genomic_DNA"/>
</dbReference>
<dbReference type="InterPro" id="IPR013324">
    <property type="entry name" value="RNA_pol_sigma_r3/r4-like"/>
</dbReference>
<evidence type="ECO:0000313" key="9">
    <source>
        <dbReference type="Proteomes" id="UP001595699"/>
    </source>
</evidence>
<feature type="domain" description="RNA polymerase sigma factor 70 region 4 type 2" evidence="7">
    <location>
        <begin position="26"/>
        <end position="76"/>
    </location>
</feature>